<proteinExistence type="predicted"/>
<dbReference type="Proteomes" id="UP000541610">
    <property type="component" value="Unassembled WGS sequence"/>
</dbReference>
<organism evidence="4 5">
    <name type="scientific">Perkinsus olseni</name>
    <name type="common">Perkinsus atlanticus</name>
    <dbReference type="NCBI Taxonomy" id="32597"/>
    <lineage>
        <taxon>Eukaryota</taxon>
        <taxon>Sar</taxon>
        <taxon>Alveolata</taxon>
        <taxon>Perkinsozoa</taxon>
        <taxon>Perkinsea</taxon>
        <taxon>Perkinsida</taxon>
        <taxon>Perkinsidae</taxon>
        <taxon>Perkinsus</taxon>
    </lineage>
</organism>
<reference evidence="4 5" key="1">
    <citation type="submission" date="2020-04" db="EMBL/GenBank/DDBJ databases">
        <title>Perkinsus olseni comparative genomics.</title>
        <authorList>
            <person name="Bogema D.R."/>
        </authorList>
    </citation>
    <scope>NUCLEOTIDE SEQUENCE [LARGE SCALE GENOMIC DNA]</scope>
    <source>
        <strain evidence="4">00978-12</strain>
    </source>
</reference>
<dbReference type="Pfam" id="PF25325">
    <property type="entry name" value="EF-hand_EFHB_C"/>
    <property type="match status" value="1"/>
</dbReference>
<dbReference type="InterPro" id="IPR057428">
    <property type="entry name" value="EFHB_EF-hand_C"/>
</dbReference>
<dbReference type="PANTHER" id="PTHR34407">
    <property type="entry name" value="EXPRESSED PROTEIN"/>
    <property type="match status" value="1"/>
</dbReference>
<feature type="chain" id="PRO_5029600485" description="EFHB C-terminal EF-hand domain-containing protein" evidence="2">
    <location>
        <begin position="20"/>
        <end position="1195"/>
    </location>
</feature>
<dbReference type="AlphaFoldDB" id="A0A7J6P5V1"/>
<gene>
    <name evidence="4" type="ORF">FOZ60_015272</name>
</gene>
<dbReference type="OrthoDB" id="2096280at2759"/>
<comment type="caution">
    <text evidence="4">The sequence shown here is derived from an EMBL/GenBank/DDBJ whole genome shotgun (WGS) entry which is preliminary data.</text>
</comment>
<evidence type="ECO:0000256" key="1">
    <source>
        <dbReference type="SAM" id="MobiDB-lite"/>
    </source>
</evidence>
<feature type="domain" description="EFHB C-terminal EF-hand" evidence="3">
    <location>
        <begin position="558"/>
        <end position="635"/>
    </location>
</feature>
<evidence type="ECO:0000256" key="2">
    <source>
        <dbReference type="SAM" id="SignalP"/>
    </source>
</evidence>
<name>A0A7J6P5V1_PEROL</name>
<feature type="compositionally biased region" description="Polar residues" evidence="1">
    <location>
        <begin position="663"/>
        <end position="680"/>
    </location>
</feature>
<dbReference type="PANTHER" id="PTHR34407:SF1">
    <property type="entry name" value="SGNH HYDROLASE-TYPE ESTERASE DOMAIN-CONTAINING PROTEIN"/>
    <property type="match status" value="1"/>
</dbReference>
<feature type="signal peptide" evidence="2">
    <location>
        <begin position="1"/>
        <end position="19"/>
    </location>
</feature>
<feature type="region of interest" description="Disordered" evidence="1">
    <location>
        <begin position="649"/>
        <end position="680"/>
    </location>
</feature>
<evidence type="ECO:0000313" key="4">
    <source>
        <dbReference type="EMBL" id="KAF4691544.1"/>
    </source>
</evidence>
<sequence length="1195" mass="132252">MKRMLSLTLLGTCLLGAVGDTVDCWVGRFSWQTCCDPIRFGPLGNGDCWDKGRGITAERCCHGSVNTVEDHQPVQRGNLACWVGEFTFKLCCSTEDYGSRGNPTCWNDEFTFERCCHESYLEGVDLPAPEFQGNSDCWLGNFQYDNCCNTLEHGADGDPQCFTDDTIVLIPLMIDQPVGDNYTRMVSQGKIRVDPVTRGVRPAGKVSPDSSASAPLRILPAGIAVFDDSAECDLQPDIYFPAPPTPAEQRKYRRDYEPGKMNVHWGMVGLERETDPRTIAHGIKSLKGENAERTMKAQERVGVDAYMDECAEQVYASTKREPLGKSYVRGHELPEETKTASFEGFGFKPPDSDCTAKESMFPVDVAREDSPEVRDRYRFTHKNYQCGELINRDYTWPEETASPYFRFGKMEKIQLAAGEGARQALTWNAVDEKTRIVGLRAEAAREVVNEPLGEAKNLMQGRYLYLKGSYLASSPVSDARADSTDNVTAADCIHYNASSEREILPDADLGKCMKRGKRNVTDESRQFGCPSIRNDIPKPLVRSVADIQNYGDEVGCDSLLHPQRLESMGVTDEQFLQRRSKEELRSVMQLVMPLKYAPDDEAKANLFERLWPEAVAVFGDDQQLASLDSFFYVFTKLVIGPRVREETRMPGIFKPPHSEDTKNQSTPVPSSVQEGLTSPSNSFLEPEKHYWLNVTSTPIEYTESTSAEQASIELPSGMFPGWDGDAYLSKFYGGDIDRSFWSNLGVLYRSPQSLCKLGRVQAALESGDEVVRLLFIGCSMSQGVNACGRSSRIEICPGCRIDEDSSGSANGTCSTFEGCVRTGKYNRNYCGCCSWISVWYRWLKRRYPRADLRPYKVGCKRGCNAVVAATSLNSDLRSDGLWPLRSTDLVVVDLSACEIVADGVKLDDSYRKAQITTIQKLAPAAVILALHAPSQIPGFSNSGLKELYQATAEATDTPLWAWQSVAERMAKRLARTGPASWPHPHWPLHFLIADFMAILWNSEVTEQDVACDSIDSAKPSVSSVEGSLGCDDLPPERTTVFSADALLTSIRDGTAGLGWGTNGGRVSQTGGDWELVEERPDKPGWVAATNRTGGSLEFALAKSNSSSLRLEVFFLKSYEGRGAVQLRLCDDNSTMLSIDSLWNAKVSLLQIEATLWNATAACGEKRERVVSVLLLPNATRGVNAFKISKVMVCEV</sequence>
<evidence type="ECO:0000259" key="3">
    <source>
        <dbReference type="Pfam" id="PF25325"/>
    </source>
</evidence>
<evidence type="ECO:0000313" key="5">
    <source>
        <dbReference type="Proteomes" id="UP000541610"/>
    </source>
</evidence>
<keyword evidence="2" id="KW-0732">Signal</keyword>
<dbReference type="EMBL" id="JABANP010000076">
    <property type="protein sequence ID" value="KAF4691544.1"/>
    <property type="molecule type" value="Genomic_DNA"/>
</dbReference>
<accession>A0A7J6P5V1</accession>
<protein>
    <recommendedName>
        <fullName evidence="3">EFHB C-terminal EF-hand domain-containing protein</fullName>
    </recommendedName>
</protein>